<dbReference type="Proteomes" id="UP000537260">
    <property type="component" value="Unassembled WGS sequence"/>
</dbReference>
<dbReference type="Pfam" id="PF00498">
    <property type="entry name" value="FHA"/>
    <property type="match status" value="1"/>
</dbReference>
<proteinExistence type="predicted"/>
<protein>
    <recommendedName>
        <fullName evidence="3">FHA domain-containing protein</fullName>
    </recommendedName>
</protein>
<sequence>MTCQICGASLPERAMFCGECGSSTSATPLSRKRADAQPGDTSIIAPLPPQSAVFSIPYRMGEEEPPPTAVVVPAVSPAAPPAAAPPAAAAPNDVAQWPPADVAPPFVMEFSTGESLAVVGSGLVGRRPVAQSDEEFDHLIQIHDVGMSVSKCHLEFGQHDGEFWITDRFSGNGTVIRRPDDSAIRCEPGRRYLVPRGSRVEIADQFFVLV</sequence>
<evidence type="ECO:0000313" key="5">
    <source>
        <dbReference type="Proteomes" id="UP000537260"/>
    </source>
</evidence>
<name>A0A7Z0EEJ8_9MICO</name>
<keyword evidence="1" id="KW-0597">Phosphoprotein</keyword>
<keyword evidence="5" id="KW-1185">Reference proteome</keyword>
<dbReference type="RefSeq" id="WP_179578722.1">
    <property type="nucleotide sequence ID" value="NZ_JACCFM010000001.1"/>
</dbReference>
<reference evidence="4 5" key="1">
    <citation type="submission" date="2020-07" db="EMBL/GenBank/DDBJ databases">
        <title>Sequencing the genomes of 1000 actinobacteria strains.</title>
        <authorList>
            <person name="Klenk H.-P."/>
        </authorList>
    </citation>
    <scope>NUCLEOTIDE SEQUENCE [LARGE SCALE GENOMIC DNA]</scope>
    <source>
        <strain evidence="4 5">LI1</strain>
    </source>
</reference>
<dbReference type="Gene3D" id="2.60.200.20">
    <property type="match status" value="1"/>
</dbReference>
<dbReference type="AlphaFoldDB" id="A0A7Z0EEJ8"/>
<feature type="domain" description="FHA" evidence="3">
    <location>
        <begin position="124"/>
        <end position="201"/>
    </location>
</feature>
<comment type="caution">
    <text evidence="4">The sequence shown here is derived from an EMBL/GenBank/DDBJ whole genome shotgun (WGS) entry which is preliminary data.</text>
</comment>
<feature type="region of interest" description="Disordered" evidence="2">
    <location>
        <begin position="21"/>
        <end position="45"/>
    </location>
</feature>
<evidence type="ECO:0000256" key="2">
    <source>
        <dbReference type="SAM" id="MobiDB-lite"/>
    </source>
</evidence>
<dbReference type="EMBL" id="JACCFM010000001">
    <property type="protein sequence ID" value="NYJ20053.1"/>
    <property type="molecule type" value="Genomic_DNA"/>
</dbReference>
<dbReference type="InterPro" id="IPR008984">
    <property type="entry name" value="SMAD_FHA_dom_sf"/>
</dbReference>
<evidence type="ECO:0000256" key="1">
    <source>
        <dbReference type="ARBA" id="ARBA00022553"/>
    </source>
</evidence>
<organism evidence="4 5">
    <name type="scientific">Glaciibacter psychrotolerans</name>
    <dbReference type="NCBI Taxonomy" id="670054"/>
    <lineage>
        <taxon>Bacteria</taxon>
        <taxon>Bacillati</taxon>
        <taxon>Actinomycetota</taxon>
        <taxon>Actinomycetes</taxon>
        <taxon>Micrococcales</taxon>
        <taxon>Microbacteriaceae</taxon>
        <taxon>Glaciibacter</taxon>
    </lineage>
</organism>
<accession>A0A7Z0EEJ8</accession>
<evidence type="ECO:0000259" key="3">
    <source>
        <dbReference type="Pfam" id="PF00498"/>
    </source>
</evidence>
<evidence type="ECO:0000313" key="4">
    <source>
        <dbReference type="EMBL" id="NYJ20053.1"/>
    </source>
</evidence>
<dbReference type="SUPFAM" id="SSF49879">
    <property type="entry name" value="SMAD/FHA domain"/>
    <property type="match status" value="1"/>
</dbReference>
<gene>
    <name evidence="4" type="ORF">HNR05_001844</name>
</gene>
<dbReference type="InterPro" id="IPR000253">
    <property type="entry name" value="FHA_dom"/>
</dbReference>